<reference evidence="6" key="1">
    <citation type="submission" date="2023-04" db="EMBL/GenBank/DDBJ databases">
        <title>Phytophthora lilii NBRC 32176.</title>
        <authorList>
            <person name="Ichikawa N."/>
            <person name="Sato H."/>
            <person name="Tonouchi N."/>
        </authorList>
    </citation>
    <scope>NUCLEOTIDE SEQUENCE</scope>
    <source>
        <strain evidence="6">NBRC 32176</strain>
    </source>
</reference>
<feature type="repeat" description="ANK" evidence="3">
    <location>
        <begin position="474"/>
        <end position="506"/>
    </location>
</feature>
<feature type="repeat" description="ANK" evidence="3">
    <location>
        <begin position="558"/>
        <end position="590"/>
    </location>
</feature>
<keyword evidence="2 3" id="KW-0040">ANK repeat</keyword>
<dbReference type="Gene3D" id="1.25.40.20">
    <property type="entry name" value="Ankyrin repeat-containing domain"/>
    <property type="match status" value="2"/>
</dbReference>
<evidence type="ECO:0000256" key="3">
    <source>
        <dbReference type="PROSITE-ProRule" id="PRU00023"/>
    </source>
</evidence>
<dbReference type="SUPFAM" id="SSF48403">
    <property type="entry name" value="Ankyrin repeat"/>
    <property type="match status" value="1"/>
</dbReference>
<dbReference type="InterPro" id="IPR003137">
    <property type="entry name" value="PA_domain"/>
</dbReference>
<dbReference type="Pfam" id="PF12796">
    <property type="entry name" value="Ank_2"/>
    <property type="match status" value="2"/>
</dbReference>
<feature type="region of interest" description="Disordered" evidence="4">
    <location>
        <begin position="210"/>
        <end position="241"/>
    </location>
</feature>
<comment type="caution">
    <text evidence="6">The sequence shown here is derived from an EMBL/GenBank/DDBJ whole genome shotgun (WGS) entry which is preliminary data.</text>
</comment>
<accession>A0A9W6WSB6</accession>
<dbReference type="OrthoDB" id="206201at2759"/>
<feature type="compositionally biased region" description="Polar residues" evidence="4">
    <location>
        <begin position="210"/>
        <end position="222"/>
    </location>
</feature>
<dbReference type="SMART" id="SM00248">
    <property type="entry name" value="ANK"/>
    <property type="match status" value="5"/>
</dbReference>
<dbReference type="PROSITE" id="PS50297">
    <property type="entry name" value="ANK_REP_REGION"/>
    <property type="match status" value="3"/>
</dbReference>
<feature type="domain" description="PA" evidence="5">
    <location>
        <begin position="286"/>
        <end position="372"/>
    </location>
</feature>
<evidence type="ECO:0000256" key="1">
    <source>
        <dbReference type="ARBA" id="ARBA00022737"/>
    </source>
</evidence>
<organism evidence="6 7">
    <name type="scientific">Phytophthora lilii</name>
    <dbReference type="NCBI Taxonomy" id="2077276"/>
    <lineage>
        <taxon>Eukaryota</taxon>
        <taxon>Sar</taxon>
        <taxon>Stramenopiles</taxon>
        <taxon>Oomycota</taxon>
        <taxon>Peronosporomycetes</taxon>
        <taxon>Peronosporales</taxon>
        <taxon>Peronosporaceae</taxon>
        <taxon>Phytophthora</taxon>
    </lineage>
</organism>
<dbReference type="InterPro" id="IPR036770">
    <property type="entry name" value="Ankyrin_rpt-contain_sf"/>
</dbReference>
<keyword evidence="7" id="KW-1185">Reference proteome</keyword>
<name>A0A9W6WSB6_9STRA</name>
<dbReference type="InterPro" id="IPR046450">
    <property type="entry name" value="PA_dom_sf"/>
</dbReference>
<dbReference type="InterPro" id="IPR002110">
    <property type="entry name" value="Ankyrin_rpt"/>
</dbReference>
<dbReference type="PROSITE" id="PS50096">
    <property type="entry name" value="IQ"/>
    <property type="match status" value="1"/>
</dbReference>
<dbReference type="Pfam" id="PF02225">
    <property type="entry name" value="PA"/>
    <property type="match status" value="2"/>
</dbReference>
<dbReference type="Gene3D" id="3.50.30.30">
    <property type="match status" value="2"/>
</dbReference>
<dbReference type="PANTHER" id="PTHR24173:SF74">
    <property type="entry name" value="ANKYRIN REPEAT DOMAIN-CONTAINING PROTEIN 16"/>
    <property type="match status" value="1"/>
</dbReference>
<dbReference type="PANTHER" id="PTHR24173">
    <property type="entry name" value="ANKYRIN REPEAT CONTAINING"/>
    <property type="match status" value="1"/>
</dbReference>
<dbReference type="EMBL" id="BSXW01000226">
    <property type="protein sequence ID" value="GMF15589.1"/>
    <property type="molecule type" value="Genomic_DNA"/>
</dbReference>
<evidence type="ECO:0000313" key="7">
    <source>
        <dbReference type="Proteomes" id="UP001165083"/>
    </source>
</evidence>
<gene>
    <name evidence="6" type="ORF">Plil01_000539000</name>
</gene>
<proteinExistence type="predicted"/>
<protein>
    <submittedName>
        <fullName evidence="6">Unnamed protein product</fullName>
    </submittedName>
</protein>
<evidence type="ECO:0000313" key="6">
    <source>
        <dbReference type="EMBL" id="GMF15589.1"/>
    </source>
</evidence>
<feature type="region of interest" description="Disordered" evidence="4">
    <location>
        <begin position="862"/>
        <end position="893"/>
    </location>
</feature>
<sequence>MTQDAAVATLPAMDVAAQAFAFVSWEGSNGRRACPLATFGSQQPQAMTARLACADPPRADQPQLKNAADMRGAIALVVRGGCSFAHKARLLQRAGAVAMLLANNTREEPLAAFTMGESPQELEKNAANGAEPIAMPCVMMCLRDVRELFQKFPPSVKTGVLTFEILESDEGALVAQACLRTQKELQAAAEIGKGWKAIKRTTTSIIKLLEPQNTAMSSNPSPEATSKEGKETTESTDDAMDTAVSQKPQQPLLAFVQWATSASTYEIRFAPLADFCSAKAGASYAGKLVMCDPLLADKPLRNEEQLRGAVALLRRGSCSFPEKLEHVQRAGAIAAIVCNDDEKDLDAAFVMSVDHIDAANATLPAVMISHNSFLRIQTALNVATARILCLAGEAADGLLASSGQTVAFKELPMPSPKHASLKDGYNNETDAQDPRFELHAACREGDHGACQRVLAGVEGKEAKKKLVNSSYPSNGLTALHHACAAGNDNVVELLLQLGAAPDAVDLALQTPLHVACGNSHVNCARLLLRAQASSSQVPTVLYNVDEDYGGLSTRRNIGGGTAMHEAAAANSPECIELLLTANARVDISSDGVSEKYLFLGVNATDLEGKTPLHIACANAHADCALYLVAANADILAKDCSGHSPLLLACEAVNDQRKEADAIQIIEKLILSGATMEEYEVKVNQEANIENARLFVDRIESPDIRRELEVIYLRHEVLRGQQNNIALKNENYAVVRRLKSLEEEIKMLRSVVSAHDSYGHQIQQLQLQMQMILQFQTSYGMQSSSTSIQDSIATPLLVTSLGSTAGKSDEELALDAALARDLGKKCLRQSQAVLAEKYFQRSLDLMPLPGVHRLLDTARKTRQNAANGESSVTNHLATKPYPNELPSSTNVPVPTDSKAATVKHLRELVQGAHASTQARVMLESELSKLDVISDEGEFAVACRWMEWLVTLPWGNPNSGLQNDDLYTMKRNEFRQLDAIDVSRFEGQQNQAARIIQRTFRERYAVHLRTRAVAVARIQAIVRGNLARRHYKSIKQQLLEARKQRVVDLANQQDGMDVVSSFDVDYETTVDSGMHRKLPPRFLVNELIAGIMLPTLQVHVAEGKYVEKKARVVQLVKCFEAKPASHRRVNASESRSAYFVWTRWGADLDRMFESSLSGPYEDVQDAQRRYDRIKREEEVRAMPDKTSLEAESVYESGFDLLKSIVGASSRGFGGSVASA</sequence>
<evidence type="ECO:0000259" key="5">
    <source>
        <dbReference type="Pfam" id="PF02225"/>
    </source>
</evidence>
<dbReference type="AlphaFoldDB" id="A0A9W6WSB6"/>
<dbReference type="Pfam" id="PF00023">
    <property type="entry name" value="Ank"/>
    <property type="match status" value="1"/>
</dbReference>
<feature type="compositionally biased region" description="Polar residues" evidence="4">
    <location>
        <begin position="862"/>
        <end position="875"/>
    </location>
</feature>
<evidence type="ECO:0000256" key="2">
    <source>
        <dbReference type="ARBA" id="ARBA00023043"/>
    </source>
</evidence>
<dbReference type="Proteomes" id="UP001165083">
    <property type="component" value="Unassembled WGS sequence"/>
</dbReference>
<dbReference type="SUPFAM" id="SSF52025">
    <property type="entry name" value="PA domain"/>
    <property type="match status" value="2"/>
</dbReference>
<keyword evidence="1" id="KW-0677">Repeat</keyword>
<feature type="repeat" description="ANK" evidence="3">
    <location>
        <begin position="607"/>
        <end position="639"/>
    </location>
</feature>
<dbReference type="PROSITE" id="PS50088">
    <property type="entry name" value="ANK_REPEAT"/>
    <property type="match status" value="3"/>
</dbReference>
<feature type="domain" description="PA" evidence="5">
    <location>
        <begin position="50"/>
        <end position="140"/>
    </location>
</feature>
<evidence type="ECO:0000256" key="4">
    <source>
        <dbReference type="SAM" id="MobiDB-lite"/>
    </source>
</evidence>